<dbReference type="RefSeq" id="WP_219688650.1">
    <property type="nucleotide sequence ID" value="NZ_WMBF01000091.1"/>
</dbReference>
<dbReference type="SMART" id="SM00967">
    <property type="entry name" value="SpoU_sub_bind"/>
    <property type="match status" value="1"/>
</dbReference>
<dbReference type="Proteomes" id="UP001197114">
    <property type="component" value="Unassembled WGS sequence"/>
</dbReference>
<evidence type="ECO:0000313" key="6">
    <source>
        <dbReference type="Proteomes" id="UP001197114"/>
    </source>
</evidence>
<comment type="similarity">
    <text evidence="1">Belongs to the class IV-like SAM-binding methyltransferase superfamily. RNA methyltransferase TrmH family.</text>
</comment>
<dbReference type="SUPFAM" id="SSF75217">
    <property type="entry name" value="alpha/beta knot"/>
    <property type="match status" value="1"/>
</dbReference>
<reference evidence="5 6" key="1">
    <citation type="submission" date="2019-11" db="EMBL/GenBank/DDBJ databases">
        <authorList>
            <person name="Ay H."/>
        </authorList>
    </citation>
    <scope>NUCLEOTIDE SEQUENCE [LARGE SCALE GENOMIC DNA]</scope>
    <source>
        <strain evidence="5 6">BG9H</strain>
    </source>
</reference>
<gene>
    <name evidence="5" type="ORF">GKQ77_11700</name>
</gene>
<dbReference type="GO" id="GO:0032259">
    <property type="term" value="P:methylation"/>
    <property type="evidence" value="ECO:0007669"/>
    <property type="project" value="UniProtKB-KW"/>
</dbReference>
<keyword evidence="6" id="KW-1185">Reference proteome</keyword>
<dbReference type="Pfam" id="PF00588">
    <property type="entry name" value="SpoU_methylase"/>
    <property type="match status" value="1"/>
</dbReference>
<evidence type="ECO:0000256" key="3">
    <source>
        <dbReference type="ARBA" id="ARBA00022679"/>
    </source>
</evidence>
<keyword evidence="3" id="KW-0808">Transferase</keyword>
<dbReference type="InterPro" id="IPR051259">
    <property type="entry name" value="rRNA_Methyltransferase"/>
</dbReference>
<name>A0ABS6YNS8_9ACTN</name>
<feature type="domain" description="RNA 2-O ribose methyltransferase substrate binding" evidence="4">
    <location>
        <begin position="33"/>
        <end position="107"/>
    </location>
</feature>
<dbReference type="Pfam" id="PF22435">
    <property type="entry name" value="MRM3-like_sub_bind"/>
    <property type="match status" value="1"/>
</dbReference>
<dbReference type="InterPro" id="IPR029064">
    <property type="entry name" value="Ribosomal_eL30-like_sf"/>
</dbReference>
<dbReference type="PANTHER" id="PTHR43191">
    <property type="entry name" value="RRNA METHYLTRANSFERASE 3"/>
    <property type="match status" value="1"/>
</dbReference>
<protein>
    <submittedName>
        <fullName evidence="5">RNA methyltransferase</fullName>
    </submittedName>
</protein>
<evidence type="ECO:0000259" key="4">
    <source>
        <dbReference type="SMART" id="SM00967"/>
    </source>
</evidence>
<keyword evidence="2 5" id="KW-0489">Methyltransferase</keyword>
<dbReference type="GO" id="GO:0008168">
    <property type="term" value="F:methyltransferase activity"/>
    <property type="evidence" value="ECO:0007669"/>
    <property type="project" value="UniProtKB-KW"/>
</dbReference>
<proteinExistence type="inferred from homology"/>
<evidence type="ECO:0000256" key="2">
    <source>
        <dbReference type="ARBA" id="ARBA00022603"/>
    </source>
</evidence>
<dbReference type="InterPro" id="IPR053888">
    <property type="entry name" value="MRM3-like_sub_bind"/>
</dbReference>
<dbReference type="Gene3D" id="3.30.1330.30">
    <property type="match status" value="1"/>
</dbReference>
<evidence type="ECO:0000313" key="5">
    <source>
        <dbReference type="EMBL" id="MBW5422217.1"/>
    </source>
</evidence>
<dbReference type="InterPro" id="IPR013123">
    <property type="entry name" value="SpoU_subst-bd"/>
</dbReference>
<dbReference type="InterPro" id="IPR001537">
    <property type="entry name" value="SpoU_MeTrfase"/>
</dbReference>
<dbReference type="EMBL" id="WMBF01000091">
    <property type="protein sequence ID" value="MBW5422217.1"/>
    <property type="molecule type" value="Genomic_DNA"/>
</dbReference>
<sequence length="280" mass="29177">MVAAELISPKSPRVSAARRLAKRNFRGKERLFLAEGPQAVREAAGHADTLVELFATVDAAERYADIVGEARAAGARVHLADEDVIADISTTVTPQGLVGVCRFLDTPFEEILAARPRLVAVLAHVRDPGNAGTVLRCADAAGAEAVILTDASVDLYNPKSVRASVGSLFHLPVAVGVPVERAVQGLKDAGVRILAADGAGQDDLDTELDKGTMGTPTAWVFGNEAWGLPEETRALADAVVRVPIHGRAESLNLATAAAVCLYASARAQRAAGGCRSVTSS</sequence>
<dbReference type="Gene3D" id="3.40.1280.10">
    <property type="match status" value="1"/>
</dbReference>
<dbReference type="CDD" id="cd18095">
    <property type="entry name" value="SpoU-like_rRNA-MTase"/>
    <property type="match status" value="1"/>
</dbReference>
<comment type="caution">
    <text evidence="5">The sequence shown here is derived from an EMBL/GenBank/DDBJ whole genome shotgun (WGS) entry which is preliminary data.</text>
</comment>
<organism evidence="5 6">
    <name type="scientific">Streptomyces anatolicus</name>
    <dbReference type="NCBI Taxonomy" id="2675858"/>
    <lineage>
        <taxon>Bacteria</taxon>
        <taxon>Bacillati</taxon>
        <taxon>Actinomycetota</taxon>
        <taxon>Actinomycetes</taxon>
        <taxon>Kitasatosporales</taxon>
        <taxon>Streptomycetaceae</taxon>
        <taxon>Streptomyces</taxon>
    </lineage>
</organism>
<dbReference type="SUPFAM" id="SSF55315">
    <property type="entry name" value="L30e-like"/>
    <property type="match status" value="1"/>
</dbReference>
<dbReference type="InterPro" id="IPR029028">
    <property type="entry name" value="Alpha/beta_knot_MTases"/>
</dbReference>
<accession>A0ABS6YNS8</accession>
<dbReference type="InterPro" id="IPR029026">
    <property type="entry name" value="tRNA_m1G_MTases_N"/>
</dbReference>
<dbReference type="PANTHER" id="PTHR43191:SF2">
    <property type="entry name" value="RRNA METHYLTRANSFERASE 3, MITOCHONDRIAL"/>
    <property type="match status" value="1"/>
</dbReference>
<evidence type="ECO:0000256" key="1">
    <source>
        <dbReference type="ARBA" id="ARBA00007228"/>
    </source>
</evidence>